<comment type="caution">
    <text evidence="1">The sequence shown here is derived from an EMBL/GenBank/DDBJ whole genome shotgun (WGS) entry which is preliminary data.</text>
</comment>
<organism evidence="1 2">
    <name type="scientific">Chengkuizengella marina</name>
    <dbReference type="NCBI Taxonomy" id="2507566"/>
    <lineage>
        <taxon>Bacteria</taxon>
        <taxon>Bacillati</taxon>
        <taxon>Bacillota</taxon>
        <taxon>Bacilli</taxon>
        <taxon>Bacillales</taxon>
        <taxon>Paenibacillaceae</taxon>
        <taxon>Chengkuizengella</taxon>
    </lineage>
</organism>
<name>A0A6N9PWY0_9BACL</name>
<dbReference type="EMBL" id="SIJB01000007">
    <property type="protein sequence ID" value="NBI28019.1"/>
    <property type="molecule type" value="Genomic_DNA"/>
</dbReference>
<sequence>MYSSKLDRVAYIHALGDDVRIVTGDKVIDVPQNTVMAHPFNTNFHVEGDAVLHTFHGPIHLRGSEDKK</sequence>
<dbReference type="RefSeq" id="WP_160644528.1">
    <property type="nucleotide sequence ID" value="NZ_SIJB01000007.1"/>
</dbReference>
<keyword evidence="2" id="KW-1185">Reference proteome</keyword>
<protein>
    <submittedName>
        <fullName evidence="1">Uncharacterized protein</fullName>
    </submittedName>
</protein>
<evidence type="ECO:0000313" key="1">
    <source>
        <dbReference type="EMBL" id="NBI28019.1"/>
    </source>
</evidence>
<accession>A0A6N9PWY0</accession>
<gene>
    <name evidence="1" type="ORF">ERL59_03470</name>
</gene>
<evidence type="ECO:0000313" key="2">
    <source>
        <dbReference type="Proteomes" id="UP000448943"/>
    </source>
</evidence>
<proteinExistence type="predicted"/>
<dbReference type="AlphaFoldDB" id="A0A6N9PWY0"/>
<reference evidence="1 2" key="1">
    <citation type="submission" date="2019-01" db="EMBL/GenBank/DDBJ databases">
        <title>Chengkuizengella sp. nov., isolated from deep-sea sediment of East Pacific Ocean.</title>
        <authorList>
            <person name="Yang J."/>
            <person name="Lai Q."/>
            <person name="Shao Z."/>
        </authorList>
    </citation>
    <scope>NUCLEOTIDE SEQUENCE [LARGE SCALE GENOMIC DNA]</scope>
    <source>
        <strain evidence="1 2">YPA3-1-1</strain>
    </source>
</reference>
<dbReference type="Proteomes" id="UP000448943">
    <property type="component" value="Unassembled WGS sequence"/>
</dbReference>
<dbReference type="OrthoDB" id="9852508at2"/>